<evidence type="ECO:0000256" key="2">
    <source>
        <dbReference type="ARBA" id="ARBA00023002"/>
    </source>
</evidence>
<dbReference type="InterPro" id="IPR016163">
    <property type="entry name" value="Ald_DH_C"/>
</dbReference>
<evidence type="ECO:0000313" key="5">
    <source>
        <dbReference type="EMBL" id="KSA01909.1"/>
    </source>
</evidence>
<comment type="similarity">
    <text evidence="1">Belongs to the aldehyde dehydrogenase family.</text>
</comment>
<evidence type="ECO:0000313" key="6">
    <source>
        <dbReference type="Proteomes" id="UP000054251"/>
    </source>
</evidence>
<dbReference type="RefSeq" id="XP_015468011.1">
    <property type="nucleotide sequence ID" value="XM_015611195.1"/>
</dbReference>
<sequence>MIAIDLKFEEWQWQYQISTTFFIFVILPTLYYIYAKYISTRPNKYNKLEEPLKIEIPIPDEAKAHWKGKRLYPPNLSVRIPNEPNKIQSYCPATSQYLGTFTATTKEEMNQQIIKAKAAQKTWAKSPFSLRRQLLRTLSRFIIDHQEDIARVACRDSGKTKLDALMGEIMVTLEKLNWIIANGEKALKPSQRPGPSNLLIGLMKNGEVRYEPLGVVAALISWNYPFHNLMGPVIASLFTGNAIVIKCSEQVLWSSTWFVDLVKTVLKLLNISEDLIQLCCCYPEDADYLTSHPGLSHITFIGSKNVAHKVVESAAKELTPCVVELGGKDSLIVLDDVVDLKALSSVIMRGTFQSVGQNCIGIERVICLPKSYETLVEILSERIKHLRLGSDIDQLDEIDLGAMISDNRFQHLEDLISDAVSKGARLIHGGKPYQHPNYPQGHYFEPTLLVDVDKSMKIFQEEVFGPILTMIKATDADEAVAISNATEFGLGNSIFGKNFQQCNEIANKLESGNVAINDFATYYVAQLPFGGIKKSGYGKFGGEEGLTGLCVAKSIVMDKPILRMLGIATSIPPEIDYPINSDKKAWGFVSALNTAGYDNRSWEIIKAFKKLAKGGA</sequence>
<dbReference type="GeneID" id="26839374"/>
<name>A0A0V1Q0W0_9ASCO</name>
<dbReference type="InterPro" id="IPR015590">
    <property type="entry name" value="Aldehyde_DH_dom"/>
</dbReference>
<evidence type="ECO:0000256" key="1">
    <source>
        <dbReference type="ARBA" id="ARBA00009986"/>
    </source>
</evidence>
<dbReference type="Gene3D" id="3.40.605.10">
    <property type="entry name" value="Aldehyde Dehydrogenase, Chain A, domain 1"/>
    <property type="match status" value="1"/>
</dbReference>
<comment type="caution">
    <text evidence="5">The sequence shown here is derived from an EMBL/GenBank/DDBJ whole genome shotgun (WGS) entry which is preliminary data.</text>
</comment>
<keyword evidence="6" id="KW-1185">Reference proteome</keyword>
<dbReference type="Gene3D" id="3.40.309.10">
    <property type="entry name" value="Aldehyde Dehydrogenase, Chain A, domain 2"/>
    <property type="match status" value="1"/>
</dbReference>
<organism evidence="5 6">
    <name type="scientific">Debaryomyces fabryi</name>
    <dbReference type="NCBI Taxonomy" id="58627"/>
    <lineage>
        <taxon>Eukaryota</taxon>
        <taxon>Fungi</taxon>
        <taxon>Dikarya</taxon>
        <taxon>Ascomycota</taxon>
        <taxon>Saccharomycotina</taxon>
        <taxon>Pichiomycetes</taxon>
        <taxon>Debaryomycetaceae</taxon>
        <taxon>Debaryomyces</taxon>
    </lineage>
</organism>
<keyword evidence="2" id="KW-0560">Oxidoreductase</keyword>
<protein>
    <recommendedName>
        <fullName evidence="4">Aldehyde dehydrogenase domain-containing protein</fullName>
    </recommendedName>
</protein>
<keyword evidence="3" id="KW-1133">Transmembrane helix</keyword>
<keyword evidence="3" id="KW-0812">Transmembrane</keyword>
<reference evidence="5 6" key="1">
    <citation type="submission" date="2015-11" db="EMBL/GenBank/DDBJ databases">
        <title>The genome of Debaryomyces fabryi.</title>
        <authorList>
            <person name="Tafer H."/>
            <person name="Lopandic K."/>
        </authorList>
    </citation>
    <scope>NUCLEOTIDE SEQUENCE [LARGE SCALE GENOMIC DNA]</scope>
    <source>
        <strain evidence="5 6">CBS 789</strain>
    </source>
</reference>
<gene>
    <name evidence="5" type="ORF">AC631_02365</name>
</gene>
<dbReference type="Pfam" id="PF00171">
    <property type="entry name" value="Aldedh"/>
    <property type="match status" value="1"/>
</dbReference>
<dbReference type="SUPFAM" id="SSF53720">
    <property type="entry name" value="ALDH-like"/>
    <property type="match status" value="1"/>
</dbReference>
<dbReference type="EMBL" id="LMYN01000040">
    <property type="protein sequence ID" value="KSA01909.1"/>
    <property type="molecule type" value="Genomic_DNA"/>
</dbReference>
<dbReference type="InterPro" id="IPR016161">
    <property type="entry name" value="Ald_DH/histidinol_DH"/>
</dbReference>
<proteinExistence type="inferred from homology"/>
<dbReference type="FunFam" id="3.40.309.10:FF:000024">
    <property type="entry name" value="Betaine aldehyde dehydrogenase"/>
    <property type="match status" value="1"/>
</dbReference>
<dbReference type="CDD" id="cd07098">
    <property type="entry name" value="ALDH_F15-22"/>
    <property type="match status" value="1"/>
</dbReference>
<evidence type="ECO:0000259" key="4">
    <source>
        <dbReference type="Pfam" id="PF00171"/>
    </source>
</evidence>
<evidence type="ECO:0000256" key="3">
    <source>
        <dbReference type="SAM" id="Phobius"/>
    </source>
</evidence>
<dbReference type="InterPro" id="IPR016162">
    <property type="entry name" value="Ald_DH_N"/>
</dbReference>
<keyword evidence="3" id="KW-0472">Membrane</keyword>
<dbReference type="PANTHER" id="PTHR11699">
    <property type="entry name" value="ALDEHYDE DEHYDROGENASE-RELATED"/>
    <property type="match status" value="1"/>
</dbReference>
<accession>A0A0V1Q0W0</accession>
<dbReference type="Proteomes" id="UP000054251">
    <property type="component" value="Unassembled WGS sequence"/>
</dbReference>
<dbReference type="GO" id="GO:0016620">
    <property type="term" value="F:oxidoreductase activity, acting on the aldehyde or oxo group of donors, NAD or NADP as acceptor"/>
    <property type="evidence" value="ECO:0007669"/>
    <property type="project" value="InterPro"/>
</dbReference>
<dbReference type="OrthoDB" id="310895at2759"/>
<dbReference type="AlphaFoldDB" id="A0A0V1Q0W0"/>
<feature type="transmembrane region" description="Helical" evidence="3">
    <location>
        <begin position="15"/>
        <end position="34"/>
    </location>
</feature>
<feature type="domain" description="Aldehyde dehydrogenase" evidence="4">
    <location>
        <begin position="83"/>
        <end position="554"/>
    </location>
</feature>